<dbReference type="EMBL" id="BFAG01000014">
    <property type="protein sequence ID" value="GBF07368.1"/>
    <property type="molecule type" value="Genomic_DNA"/>
</dbReference>
<dbReference type="SUPFAM" id="SSF55874">
    <property type="entry name" value="ATPase domain of HSP90 chaperone/DNA topoisomerase II/histidine kinase"/>
    <property type="match status" value="1"/>
</dbReference>
<dbReference type="InterPro" id="IPR036890">
    <property type="entry name" value="HATPase_C_sf"/>
</dbReference>
<keyword evidence="9" id="KW-1185">Reference proteome</keyword>
<accession>A0A2I9DLK5</accession>
<evidence type="ECO:0000313" key="9">
    <source>
        <dbReference type="Proteomes" id="UP000236569"/>
    </source>
</evidence>
<dbReference type="GO" id="GO:0009927">
    <property type="term" value="F:histidine phosphotransfer kinase activity"/>
    <property type="evidence" value="ECO:0007669"/>
    <property type="project" value="TreeGrafter"/>
</dbReference>
<feature type="transmembrane region" description="Helical" evidence="6">
    <location>
        <begin position="165"/>
        <end position="188"/>
    </location>
</feature>
<dbReference type="InterPro" id="IPR005467">
    <property type="entry name" value="His_kinase_dom"/>
</dbReference>
<dbReference type="PANTHER" id="PTHR43047">
    <property type="entry name" value="TWO-COMPONENT HISTIDINE PROTEIN KINASE"/>
    <property type="match status" value="1"/>
</dbReference>
<dbReference type="InterPro" id="IPR036097">
    <property type="entry name" value="HisK_dim/P_sf"/>
</dbReference>
<feature type="domain" description="Histidine kinase" evidence="7">
    <location>
        <begin position="208"/>
        <end position="407"/>
    </location>
</feature>
<evidence type="ECO:0000256" key="4">
    <source>
        <dbReference type="ARBA" id="ARBA00022679"/>
    </source>
</evidence>
<dbReference type="Proteomes" id="UP000236569">
    <property type="component" value="Unassembled WGS sequence"/>
</dbReference>
<dbReference type="InterPro" id="IPR003594">
    <property type="entry name" value="HATPase_dom"/>
</dbReference>
<keyword evidence="6" id="KW-1133">Transmembrane helix</keyword>
<dbReference type="PRINTS" id="PR00344">
    <property type="entry name" value="BCTRLSENSOR"/>
</dbReference>
<dbReference type="CDD" id="cd00082">
    <property type="entry name" value="HisKA"/>
    <property type="match status" value="1"/>
</dbReference>
<dbReference type="GO" id="GO:0005886">
    <property type="term" value="C:plasma membrane"/>
    <property type="evidence" value="ECO:0007669"/>
    <property type="project" value="TreeGrafter"/>
</dbReference>
<dbReference type="Gene3D" id="1.10.287.130">
    <property type="match status" value="1"/>
</dbReference>
<keyword evidence="3" id="KW-0597">Phosphoprotein</keyword>
<name>A0A2I9DLK5_9DEIO</name>
<dbReference type="AlphaFoldDB" id="A0A2I9DLK5"/>
<comment type="caution">
    <text evidence="8">The sequence shown here is derived from an EMBL/GenBank/DDBJ whole genome shotgun (WGS) entry which is preliminary data.</text>
</comment>
<evidence type="ECO:0000256" key="1">
    <source>
        <dbReference type="ARBA" id="ARBA00000085"/>
    </source>
</evidence>
<evidence type="ECO:0000256" key="6">
    <source>
        <dbReference type="SAM" id="Phobius"/>
    </source>
</evidence>
<keyword evidence="6" id="KW-0812">Transmembrane</keyword>
<proteinExistence type="predicted"/>
<dbReference type="Gene3D" id="3.30.565.10">
    <property type="entry name" value="Histidine kinase-like ATPase, C-terminal domain"/>
    <property type="match status" value="1"/>
</dbReference>
<dbReference type="GO" id="GO:0000155">
    <property type="term" value="F:phosphorelay sensor kinase activity"/>
    <property type="evidence" value="ECO:0007669"/>
    <property type="project" value="InterPro"/>
</dbReference>
<dbReference type="RefSeq" id="WP_103130689.1">
    <property type="nucleotide sequence ID" value="NZ_BFAG01000014.1"/>
</dbReference>
<sequence>MTPIPAPERAFHRIPRGLRVREVLLAALPAVLTVALLLLATQPAYRTLIERGSGWTPYAYQGLVQDVQAYQVARLDPSQDPEERQMRYEVALSSAANPAQFTMLDAVEAHGEARLGRVAALLRQNTPASIAAAAREATSLNAQAGDFANDTRVQYVRALDSMRRALLATAGLTGLLSMLLTGRALLLWRSERERRARREARQREALSLASHELRRPLQSLLLASDLLRQAETPEARQRLLALIEDSAAQIAHRADLTRLDDLYLDVTLRVTRPDLRVLVGRVAGGRVRAHLPVQPVLWPVDVNRVRQIVENLVENALKYTSGPVEVTLSIPNGRPEITVRDHGPGIPAGKRERMFLPHERGPRGLTPGQGLGLSLVRRYARAHGGDVTLEDAPGGGTLARVVLGEPLILEGELGRPA</sequence>
<dbReference type="PROSITE" id="PS50109">
    <property type="entry name" value="HIS_KIN"/>
    <property type="match status" value="1"/>
</dbReference>
<dbReference type="EC" id="2.7.13.3" evidence="2"/>
<feature type="transmembrane region" description="Helical" evidence="6">
    <location>
        <begin position="23"/>
        <end position="45"/>
    </location>
</feature>
<organism evidence="8 9">
    <name type="scientific">Deinococcus aerius</name>
    <dbReference type="NCBI Taxonomy" id="200253"/>
    <lineage>
        <taxon>Bacteria</taxon>
        <taxon>Thermotogati</taxon>
        <taxon>Deinococcota</taxon>
        <taxon>Deinococci</taxon>
        <taxon>Deinococcales</taxon>
        <taxon>Deinococcaceae</taxon>
        <taxon>Deinococcus</taxon>
    </lineage>
</organism>
<dbReference type="PANTHER" id="PTHR43047:SF72">
    <property type="entry name" value="OSMOSENSING HISTIDINE PROTEIN KINASE SLN1"/>
    <property type="match status" value="1"/>
</dbReference>
<dbReference type="Pfam" id="PF02518">
    <property type="entry name" value="HATPase_c"/>
    <property type="match status" value="1"/>
</dbReference>
<keyword evidence="4" id="KW-0808">Transferase</keyword>
<dbReference type="InterPro" id="IPR003661">
    <property type="entry name" value="HisK_dim/P_dom"/>
</dbReference>
<dbReference type="CDD" id="cd00075">
    <property type="entry name" value="HATPase"/>
    <property type="match status" value="1"/>
</dbReference>
<evidence type="ECO:0000259" key="7">
    <source>
        <dbReference type="PROSITE" id="PS50109"/>
    </source>
</evidence>
<evidence type="ECO:0000256" key="2">
    <source>
        <dbReference type="ARBA" id="ARBA00012438"/>
    </source>
</evidence>
<gene>
    <name evidence="8" type="ORF">DAERI_140029</name>
</gene>
<dbReference type="SUPFAM" id="SSF47384">
    <property type="entry name" value="Homodimeric domain of signal transducing histidine kinase"/>
    <property type="match status" value="1"/>
</dbReference>
<reference evidence="9" key="1">
    <citation type="submission" date="2018-01" db="EMBL/GenBank/DDBJ databases">
        <title>Draft Genome Sequence of the Radioresistant Bacterium Deinococcus aerius TR0125, Isolated from the Higher Atmosphere above Japan.</title>
        <authorList>
            <person name="Satoh K."/>
            <person name="Arai H."/>
            <person name="Sanzen T."/>
            <person name="Kawaguchi Y."/>
            <person name="Hayashi H."/>
            <person name="Yokobori S."/>
            <person name="Yamagishi A."/>
            <person name="Oono Y."/>
            <person name="Narumi I."/>
        </authorList>
    </citation>
    <scope>NUCLEOTIDE SEQUENCE [LARGE SCALE GENOMIC DNA]</scope>
    <source>
        <strain evidence="9">TR0125</strain>
    </source>
</reference>
<keyword evidence="6" id="KW-0472">Membrane</keyword>
<dbReference type="InterPro" id="IPR004358">
    <property type="entry name" value="Sig_transdc_His_kin-like_C"/>
</dbReference>
<evidence type="ECO:0000256" key="3">
    <source>
        <dbReference type="ARBA" id="ARBA00022553"/>
    </source>
</evidence>
<protein>
    <recommendedName>
        <fullName evidence="2">histidine kinase</fullName>
        <ecNumber evidence="2">2.7.13.3</ecNumber>
    </recommendedName>
</protein>
<dbReference type="SMART" id="SM00387">
    <property type="entry name" value="HATPase_c"/>
    <property type="match status" value="1"/>
</dbReference>
<evidence type="ECO:0000313" key="8">
    <source>
        <dbReference type="EMBL" id="GBF07368.1"/>
    </source>
</evidence>
<keyword evidence="5 8" id="KW-0418">Kinase</keyword>
<evidence type="ECO:0000256" key="5">
    <source>
        <dbReference type="ARBA" id="ARBA00022777"/>
    </source>
</evidence>
<comment type="catalytic activity">
    <reaction evidence="1">
        <text>ATP + protein L-histidine = ADP + protein N-phospho-L-histidine.</text>
        <dbReference type="EC" id="2.7.13.3"/>
    </reaction>
</comment>
<dbReference type="OrthoDB" id="69388at2"/>